<dbReference type="PANTHER" id="PTHR14119">
    <property type="entry name" value="HYDROLASE"/>
    <property type="match status" value="1"/>
</dbReference>
<dbReference type="EMBL" id="MUFR01000062">
    <property type="protein sequence ID" value="OOF32745.1"/>
    <property type="molecule type" value="Genomic_DNA"/>
</dbReference>
<dbReference type="InterPro" id="IPR000868">
    <property type="entry name" value="Isochorismatase-like_dom"/>
</dbReference>
<dbReference type="PANTHER" id="PTHR14119:SF3">
    <property type="entry name" value="ISOCHORISMATASE DOMAIN-CONTAINING PROTEIN 2"/>
    <property type="match status" value="1"/>
</dbReference>
<keyword evidence="3" id="KW-1185">Reference proteome</keyword>
<dbReference type="Gene3D" id="3.40.50.850">
    <property type="entry name" value="Isochorismatase-like"/>
    <property type="match status" value="1"/>
</dbReference>
<proteinExistence type="predicted"/>
<dbReference type="Pfam" id="PF00857">
    <property type="entry name" value="Isochorismatase"/>
    <property type="match status" value="1"/>
</dbReference>
<reference evidence="3" key="1">
    <citation type="submission" date="2017-01" db="EMBL/GenBank/DDBJ databases">
        <title>Draft genome of the species Salinivibrio costicola subsp. alcaliphilus.</title>
        <authorList>
            <person name="Lopez-Hermoso C."/>
            <person name="De La Haba R."/>
            <person name="Sanchez-Porro C."/>
            <person name="Ventosa A."/>
        </authorList>
    </citation>
    <scope>NUCLEOTIDE SEQUENCE [LARGE SCALE GENOMIC DNA]</scope>
    <source>
        <strain evidence="3">CBH448</strain>
    </source>
</reference>
<dbReference type="InterPro" id="IPR050993">
    <property type="entry name" value="Isochorismatase_domain"/>
</dbReference>
<accession>A0ABX3KM09</accession>
<name>A0ABX3KM09_SALCS</name>
<comment type="caution">
    <text evidence="2">The sequence shown here is derived from an EMBL/GenBank/DDBJ whole genome shotgun (WGS) entry which is preliminary data.</text>
</comment>
<feature type="domain" description="Isochorismatase-like" evidence="1">
    <location>
        <begin position="8"/>
        <end position="156"/>
    </location>
</feature>
<dbReference type="InterPro" id="IPR036380">
    <property type="entry name" value="Isochorismatase-like_sf"/>
</dbReference>
<gene>
    <name evidence="2" type="ORF">BZJ21_14500</name>
</gene>
<evidence type="ECO:0000313" key="3">
    <source>
        <dbReference type="Proteomes" id="UP000189431"/>
    </source>
</evidence>
<dbReference type="RefSeq" id="WP_025744899.1">
    <property type="nucleotide sequence ID" value="NZ_MUFR01000062.1"/>
</dbReference>
<evidence type="ECO:0000313" key="2">
    <source>
        <dbReference type="EMBL" id="OOF32745.1"/>
    </source>
</evidence>
<protein>
    <recommendedName>
        <fullName evidence="1">Isochorismatase-like domain-containing protein</fullName>
    </recommendedName>
</protein>
<dbReference type="SUPFAM" id="SSF52499">
    <property type="entry name" value="Isochorismatase-like hydrolases"/>
    <property type="match status" value="1"/>
</dbReference>
<evidence type="ECO:0000259" key="1">
    <source>
        <dbReference type="Pfam" id="PF00857"/>
    </source>
</evidence>
<sequence length="179" mass="19922">MINTENAVVLLIDVQGKLAQKVTGSEALHQKLAQLMRACQYFDVPVVWVEQLPDKLGATTESLAELIPTDTPIAKQTFSAYANPDVKKRLDDLNRKQVILCGIETHICVYQTACDLLRAHYHVHLVTDATSSCDASHYHTGIAMMQQHGAWITLVEALLFEWQQAAGGSDFRSFLTLIK</sequence>
<dbReference type="Proteomes" id="UP000189431">
    <property type="component" value="Unassembled WGS sequence"/>
</dbReference>
<organism evidence="2 3">
    <name type="scientific">Salinivibrio costicola subsp. alcaliphilus</name>
    <dbReference type="NCBI Taxonomy" id="272773"/>
    <lineage>
        <taxon>Bacteria</taxon>
        <taxon>Pseudomonadati</taxon>
        <taxon>Pseudomonadota</taxon>
        <taxon>Gammaproteobacteria</taxon>
        <taxon>Vibrionales</taxon>
        <taxon>Vibrionaceae</taxon>
        <taxon>Salinivibrio</taxon>
    </lineage>
</organism>